<proteinExistence type="predicted"/>
<evidence type="ECO:0000313" key="1">
    <source>
        <dbReference type="EMBL" id="QHT82717.1"/>
    </source>
</evidence>
<organism evidence="1">
    <name type="scientific">viral metagenome</name>
    <dbReference type="NCBI Taxonomy" id="1070528"/>
    <lineage>
        <taxon>unclassified sequences</taxon>
        <taxon>metagenomes</taxon>
        <taxon>organismal metagenomes</taxon>
    </lineage>
</organism>
<reference evidence="1" key="1">
    <citation type="journal article" date="2020" name="Nature">
        <title>Giant virus diversity and host interactions through global metagenomics.</title>
        <authorList>
            <person name="Schulz F."/>
            <person name="Roux S."/>
            <person name="Paez-Espino D."/>
            <person name="Jungbluth S."/>
            <person name="Walsh D.A."/>
            <person name="Denef V.J."/>
            <person name="McMahon K.D."/>
            <person name="Konstantinidis K.T."/>
            <person name="Eloe-Fadrosh E.A."/>
            <person name="Kyrpides N.C."/>
            <person name="Woyke T."/>
        </authorList>
    </citation>
    <scope>NUCLEOTIDE SEQUENCE</scope>
    <source>
        <strain evidence="1">GVMAG-M-3300023184-165</strain>
    </source>
</reference>
<accession>A0A6C0HQU8</accession>
<name>A0A6C0HQU8_9ZZZZ</name>
<dbReference type="EMBL" id="MN740003">
    <property type="protein sequence ID" value="QHT82717.1"/>
    <property type="molecule type" value="Genomic_DNA"/>
</dbReference>
<sequence>MTTTTINLSYIKRLPLELEDVIKSFIPISVLLTLNKQYYVKYHKYTKQFISKAQYDNYIRDTLRRDNDFVFSFLLEENQKMWLNIRKYKYANVNYGNYFCFIDKFCIDNESTKCRNLLKDHLNKTGLSKNQHKKNTITNIIWTN</sequence>
<dbReference type="AlphaFoldDB" id="A0A6C0HQU8"/>
<protein>
    <submittedName>
        <fullName evidence="1">Uncharacterized protein</fullName>
    </submittedName>
</protein>